<keyword evidence="4" id="KW-0808">Transferase</keyword>
<comment type="similarity">
    <text evidence="1">Belongs to the Arg-specific ADP-ribosyltransferase family.</text>
</comment>
<comment type="caution">
    <text evidence="7">The sequence shown here is derived from an EMBL/GenBank/DDBJ whole genome shotgun (WGS) entry which is preliminary data.</text>
</comment>
<dbReference type="EC" id="2.4.2.31" evidence="2"/>
<dbReference type="PROSITE" id="PS51996">
    <property type="entry name" value="TR_MART"/>
    <property type="match status" value="1"/>
</dbReference>
<gene>
    <name evidence="7" type="ORF">DYU11_25240</name>
</gene>
<proteinExistence type="inferred from homology"/>
<evidence type="ECO:0000256" key="1">
    <source>
        <dbReference type="ARBA" id="ARBA00009558"/>
    </source>
</evidence>
<name>A0A418M137_9BACT</name>
<dbReference type="InterPro" id="IPR000768">
    <property type="entry name" value="ART"/>
</dbReference>
<organism evidence="7 8">
    <name type="scientific">Fibrisoma montanum</name>
    <dbReference type="NCBI Taxonomy" id="2305895"/>
    <lineage>
        <taxon>Bacteria</taxon>
        <taxon>Pseudomonadati</taxon>
        <taxon>Bacteroidota</taxon>
        <taxon>Cytophagia</taxon>
        <taxon>Cytophagales</taxon>
        <taxon>Spirosomataceae</taxon>
        <taxon>Fibrisoma</taxon>
    </lineage>
</organism>
<evidence type="ECO:0000256" key="3">
    <source>
        <dbReference type="ARBA" id="ARBA00022676"/>
    </source>
</evidence>
<protein>
    <recommendedName>
        <fullName evidence="2">NAD(+)--protein-arginine ADP-ribosyltransferase</fullName>
        <ecNumber evidence="2">2.4.2.31</ecNumber>
    </recommendedName>
</protein>
<evidence type="ECO:0000313" key="8">
    <source>
        <dbReference type="Proteomes" id="UP000283523"/>
    </source>
</evidence>
<dbReference type="GO" id="GO:0106274">
    <property type="term" value="F:NAD+-protein-arginine ADP-ribosyltransferase activity"/>
    <property type="evidence" value="ECO:0007669"/>
    <property type="project" value="UniProtKB-EC"/>
</dbReference>
<comment type="catalytic activity">
    <reaction evidence="6">
        <text>L-arginyl-[protein] + NAD(+) = N(omega)-(ADP-D-ribosyl)-L-arginyl-[protein] + nicotinamide + H(+)</text>
        <dbReference type="Rhea" id="RHEA:19149"/>
        <dbReference type="Rhea" id="RHEA-COMP:10532"/>
        <dbReference type="Rhea" id="RHEA-COMP:15087"/>
        <dbReference type="ChEBI" id="CHEBI:15378"/>
        <dbReference type="ChEBI" id="CHEBI:17154"/>
        <dbReference type="ChEBI" id="CHEBI:29965"/>
        <dbReference type="ChEBI" id="CHEBI:57540"/>
        <dbReference type="ChEBI" id="CHEBI:142554"/>
        <dbReference type="EC" id="2.4.2.31"/>
    </reaction>
</comment>
<accession>A0A418M137</accession>
<keyword evidence="5" id="KW-0548">Nucleotidyltransferase</keyword>
<dbReference type="OrthoDB" id="661150at2"/>
<evidence type="ECO:0000256" key="4">
    <source>
        <dbReference type="ARBA" id="ARBA00022679"/>
    </source>
</evidence>
<dbReference type="Proteomes" id="UP000283523">
    <property type="component" value="Unassembled WGS sequence"/>
</dbReference>
<evidence type="ECO:0000256" key="5">
    <source>
        <dbReference type="ARBA" id="ARBA00022695"/>
    </source>
</evidence>
<dbReference type="AlphaFoldDB" id="A0A418M137"/>
<sequence>MQVITEYTRHSYRAINRALSAGDVTEQAAALIEAVSALPALPGTSYRTFWVDDLEGMVTTLKSGKVLYSAFTSTSRLRSVAERVNGNVKLTIEGYSGWDIAPYSDAPLEMETLFLPGRTFRVKRVRVKTIAGRLGSVEADLVEL</sequence>
<keyword evidence="3" id="KW-0328">Glycosyltransferase</keyword>
<evidence type="ECO:0000313" key="7">
    <source>
        <dbReference type="EMBL" id="RIV19409.1"/>
    </source>
</evidence>
<evidence type="ECO:0000256" key="6">
    <source>
        <dbReference type="ARBA" id="ARBA00047597"/>
    </source>
</evidence>
<dbReference type="SUPFAM" id="SSF56399">
    <property type="entry name" value="ADP-ribosylation"/>
    <property type="match status" value="1"/>
</dbReference>
<dbReference type="Pfam" id="PF01129">
    <property type="entry name" value="ART"/>
    <property type="match status" value="1"/>
</dbReference>
<keyword evidence="8" id="KW-1185">Reference proteome</keyword>
<dbReference type="RefSeq" id="WP_119670513.1">
    <property type="nucleotide sequence ID" value="NZ_QXED01000008.1"/>
</dbReference>
<reference evidence="7 8" key="1">
    <citation type="submission" date="2018-08" db="EMBL/GenBank/DDBJ databases">
        <title>Fibrisoma montanum sp. nov., isolated from Danxia mountain soil.</title>
        <authorList>
            <person name="Huang Y."/>
        </authorList>
    </citation>
    <scope>NUCLEOTIDE SEQUENCE [LARGE SCALE GENOMIC DNA]</scope>
    <source>
        <strain evidence="7 8">HYT19</strain>
    </source>
</reference>
<dbReference type="EMBL" id="QXED01000008">
    <property type="protein sequence ID" value="RIV19409.1"/>
    <property type="molecule type" value="Genomic_DNA"/>
</dbReference>
<dbReference type="GO" id="GO:0016779">
    <property type="term" value="F:nucleotidyltransferase activity"/>
    <property type="evidence" value="ECO:0007669"/>
    <property type="project" value="UniProtKB-KW"/>
</dbReference>
<evidence type="ECO:0000256" key="2">
    <source>
        <dbReference type="ARBA" id="ARBA00012031"/>
    </source>
</evidence>
<dbReference type="Gene3D" id="3.90.176.10">
    <property type="entry name" value="Toxin ADP-ribosyltransferase, Chain A, domain 1"/>
    <property type="match status" value="1"/>
</dbReference>